<dbReference type="Gene3D" id="3.40.50.360">
    <property type="match status" value="1"/>
</dbReference>
<reference evidence="5" key="1">
    <citation type="journal article" date="2019" name="Int. J. Syst. Evol. Microbiol.">
        <title>The Global Catalogue of Microorganisms (GCM) 10K type strain sequencing project: providing services to taxonomists for standard genome sequencing and annotation.</title>
        <authorList>
            <consortium name="The Broad Institute Genomics Platform"/>
            <consortium name="The Broad Institute Genome Sequencing Center for Infectious Disease"/>
            <person name="Wu L."/>
            <person name="Ma J."/>
        </authorList>
    </citation>
    <scope>NUCLEOTIDE SEQUENCE [LARGE SCALE GENOMIC DNA]</scope>
    <source>
        <strain evidence="5">KCTC 42424</strain>
    </source>
</reference>
<dbReference type="Pfam" id="PF02525">
    <property type="entry name" value="Flavodoxin_2"/>
    <property type="match status" value="1"/>
</dbReference>
<dbReference type="PANTHER" id="PTHR10204">
    <property type="entry name" value="NAD P H OXIDOREDUCTASE-RELATED"/>
    <property type="match status" value="1"/>
</dbReference>
<dbReference type="EMBL" id="JBHRYB010000005">
    <property type="protein sequence ID" value="MFC3679589.1"/>
    <property type="molecule type" value="Genomic_DNA"/>
</dbReference>
<dbReference type="InterPro" id="IPR029039">
    <property type="entry name" value="Flavoprotein-like_sf"/>
</dbReference>
<dbReference type="InterPro" id="IPR003680">
    <property type="entry name" value="Flavodoxin_fold"/>
</dbReference>
<comment type="caution">
    <text evidence="4">The sequence shown here is derived from an EMBL/GenBank/DDBJ whole genome shotgun (WGS) entry which is preliminary data.</text>
</comment>
<keyword evidence="5" id="KW-1185">Reference proteome</keyword>
<accession>A0ABV7VQ26</accession>
<evidence type="ECO:0000256" key="2">
    <source>
        <dbReference type="ARBA" id="ARBA00023002"/>
    </source>
</evidence>
<proteinExistence type="inferred from homology"/>
<dbReference type="GO" id="GO:0016491">
    <property type="term" value="F:oxidoreductase activity"/>
    <property type="evidence" value="ECO:0007669"/>
    <property type="project" value="UniProtKB-KW"/>
</dbReference>
<sequence>MSRILIINGNPKPRSFCLALAQRYQQVAAVGHDVQLVNIAELNFDANLQHGYDQVQPLEPDLETLQQHIHWAEHLVLLTPLWWGGMPALLKGLFDRVFLPGYAFKYTEGKSWPKQLLKGRSAELIITMDTPVWWHKWFQGNPLVKQLKHTILEFVGVKVTSVCYLGPVMGASEQQLQRWLDDIERRVPQPDSAAKLS</sequence>
<dbReference type="InterPro" id="IPR051545">
    <property type="entry name" value="NAD(P)H_dehydrogenase_qn"/>
</dbReference>
<comment type="similarity">
    <text evidence="1">Belongs to the NAD(P)H dehydrogenase (quinone) family.</text>
</comment>
<dbReference type="RefSeq" id="WP_376865314.1">
    <property type="nucleotide sequence ID" value="NZ_JBHRYB010000005.1"/>
</dbReference>
<name>A0ABV7VQ26_9GAMM</name>
<evidence type="ECO:0000256" key="1">
    <source>
        <dbReference type="ARBA" id="ARBA00006252"/>
    </source>
</evidence>
<evidence type="ECO:0000313" key="4">
    <source>
        <dbReference type="EMBL" id="MFC3679589.1"/>
    </source>
</evidence>
<dbReference type="EC" id="1.-.-.-" evidence="4"/>
<keyword evidence="2 4" id="KW-0560">Oxidoreductase</keyword>
<gene>
    <name evidence="4" type="ORF">ACFOMG_05615</name>
</gene>
<dbReference type="Proteomes" id="UP001595722">
    <property type="component" value="Unassembled WGS sequence"/>
</dbReference>
<evidence type="ECO:0000313" key="5">
    <source>
        <dbReference type="Proteomes" id="UP001595722"/>
    </source>
</evidence>
<protein>
    <submittedName>
        <fullName evidence="4">NAD(P)H-dependent oxidoreductase</fullName>
        <ecNumber evidence="4">1.-.-.-</ecNumber>
        <ecNumber evidence="4">1.6.99.-</ecNumber>
    </submittedName>
</protein>
<dbReference type="SUPFAM" id="SSF52218">
    <property type="entry name" value="Flavoproteins"/>
    <property type="match status" value="1"/>
</dbReference>
<feature type="domain" description="Flavodoxin-like fold" evidence="3">
    <location>
        <begin position="3"/>
        <end position="185"/>
    </location>
</feature>
<dbReference type="EC" id="1.6.99.-" evidence="4"/>
<evidence type="ECO:0000259" key="3">
    <source>
        <dbReference type="Pfam" id="PF02525"/>
    </source>
</evidence>
<organism evidence="4 5">
    <name type="scientific">Bacterioplanoides pacificum</name>
    <dbReference type="NCBI Taxonomy" id="1171596"/>
    <lineage>
        <taxon>Bacteria</taxon>
        <taxon>Pseudomonadati</taxon>
        <taxon>Pseudomonadota</taxon>
        <taxon>Gammaproteobacteria</taxon>
        <taxon>Oceanospirillales</taxon>
        <taxon>Oceanospirillaceae</taxon>
        <taxon>Bacterioplanoides</taxon>
    </lineage>
</organism>
<dbReference type="PANTHER" id="PTHR10204:SF34">
    <property type="entry name" value="NAD(P)H DEHYDROGENASE [QUINONE] 1 ISOFORM 1"/>
    <property type="match status" value="1"/>
</dbReference>